<feature type="transmembrane region" description="Helical" evidence="1">
    <location>
        <begin position="304"/>
        <end position="325"/>
    </location>
</feature>
<feature type="transmembrane region" description="Helical" evidence="1">
    <location>
        <begin position="337"/>
        <end position="358"/>
    </location>
</feature>
<dbReference type="InterPro" id="IPR011642">
    <property type="entry name" value="Gate_dom"/>
</dbReference>
<evidence type="ECO:0000313" key="4">
    <source>
        <dbReference type="Proteomes" id="UP000450917"/>
    </source>
</evidence>
<gene>
    <name evidence="3" type="ORF">GNP93_07750</name>
</gene>
<feature type="domain" description="Nucleoside transporter/FeoB GTPase Gate" evidence="2">
    <location>
        <begin position="49"/>
        <end position="145"/>
    </location>
</feature>
<keyword evidence="4" id="KW-1185">Reference proteome</keyword>
<protein>
    <submittedName>
        <fullName evidence="3">Sporulation protein</fullName>
    </submittedName>
</protein>
<dbReference type="AlphaFoldDB" id="A0A7X2Z912"/>
<dbReference type="Proteomes" id="UP000450917">
    <property type="component" value="Unassembled WGS sequence"/>
</dbReference>
<keyword evidence="1" id="KW-0812">Transmembrane</keyword>
<accession>A0A7X2Z912</accession>
<reference evidence="3 4" key="1">
    <citation type="submission" date="2019-11" db="EMBL/GenBank/DDBJ databases">
        <title>Draft genome sequences of five Paenibacillus species of dairy origin.</title>
        <authorList>
            <person name="Olajide A.M."/>
            <person name="Chen S."/>
            <person name="Lapointe G."/>
        </authorList>
    </citation>
    <scope>NUCLEOTIDE SEQUENCE [LARGE SCALE GENOMIC DNA]</scope>
    <source>
        <strain evidence="3 4">2CS3</strain>
    </source>
</reference>
<dbReference type="RefSeq" id="WP_054798239.1">
    <property type="nucleotide sequence ID" value="NZ_WNZX01000004.1"/>
</dbReference>
<organism evidence="3 4">
    <name type="scientific">Paenibacillus validus</name>
    <dbReference type="NCBI Taxonomy" id="44253"/>
    <lineage>
        <taxon>Bacteria</taxon>
        <taxon>Bacillati</taxon>
        <taxon>Bacillota</taxon>
        <taxon>Bacilli</taxon>
        <taxon>Bacillales</taxon>
        <taxon>Paenibacillaceae</taxon>
        <taxon>Paenibacillus</taxon>
    </lineage>
</organism>
<feature type="transmembrane region" description="Helical" evidence="1">
    <location>
        <begin position="43"/>
        <end position="60"/>
    </location>
</feature>
<name>A0A7X2Z912_9BACL</name>
<feature type="transmembrane region" description="Helical" evidence="1">
    <location>
        <begin position="126"/>
        <end position="147"/>
    </location>
</feature>
<sequence>MPRLSSLFSPKFTTLLLGASALALVISIILFPDLAFQSSLQGLQLWWKLVFPALLPFLILTEMLRGLGALHALGVLLEPLFRILFRVPGIGGFVMAIAFTAGMPAGAAAIGGMRKDGQLTRDEGERLLAVSHLLSPVILISVVGVGFLHSAPAGLALAVIHYGSALLMALAHRLRAERANEARSVYDTQPGERGFLSRFWHTLEDARSRDGRTFGKLLGDAVSSGVQQLFVIGGYMMMFSVLLQAIPLTGMIDGLTSIVVAVVSDIGQGEAASLLTALMTGIIEPHLGAYAMTQQVGPPGSASSLGYAALSALLAWGGLSTHAQVRSFTAATDLRFVRFLSARLQHGGIAFVLTLLAWRPLLQYFQEGAAVSTWAPIAAWNGGWSLEQNQGWPFISPMMLQFGSVLLVMLVLSVFAAFLFRRGRGRKA</sequence>
<dbReference type="EMBL" id="WNZX01000004">
    <property type="protein sequence ID" value="MUG70575.1"/>
    <property type="molecule type" value="Genomic_DNA"/>
</dbReference>
<evidence type="ECO:0000313" key="3">
    <source>
        <dbReference type="EMBL" id="MUG70575.1"/>
    </source>
</evidence>
<comment type="caution">
    <text evidence="3">The sequence shown here is derived from an EMBL/GenBank/DDBJ whole genome shotgun (WGS) entry which is preliminary data.</text>
</comment>
<feature type="transmembrane region" description="Helical" evidence="1">
    <location>
        <begin position="12"/>
        <end position="31"/>
    </location>
</feature>
<keyword evidence="1" id="KW-0472">Membrane</keyword>
<feature type="transmembrane region" description="Helical" evidence="1">
    <location>
        <begin position="153"/>
        <end position="171"/>
    </location>
</feature>
<keyword evidence="1" id="KW-1133">Transmembrane helix</keyword>
<feature type="transmembrane region" description="Helical" evidence="1">
    <location>
        <begin position="91"/>
        <end position="114"/>
    </location>
</feature>
<evidence type="ECO:0000256" key="1">
    <source>
        <dbReference type="SAM" id="Phobius"/>
    </source>
</evidence>
<evidence type="ECO:0000259" key="2">
    <source>
        <dbReference type="Pfam" id="PF07670"/>
    </source>
</evidence>
<proteinExistence type="predicted"/>
<feature type="transmembrane region" description="Helical" evidence="1">
    <location>
        <begin position="398"/>
        <end position="420"/>
    </location>
</feature>
<dbReference type="Pfam" id="PF07670">
    <property type="entry name" value="Gate"/>
    <property type="match status" value="1"/>
</dbReference>